<dbReference type="RefSeq" id="WP_089216605.1">
    <property type="nucleotide sequence ID" value="NZ_FZPA01000010.1"/>
</dbReference>
<name>A0A239JKR2_9SPHN</name>
<organism evidence="2 3">
    <name type="scientific">Sphingopyxis indica</name>
    <dbReference type="NCBI Taxonomy" id="436663"/>
    <lineage>
        <taxon>Bacteria</taxon>
        <taxon>Pseudomonadati</taxon>
        <taxon>Pseudomonadota</taxon>
        <taxon>Alphaproteobacteria</taxon>
        <taxon>Sphingomonadales</taxon>
        <taxon>Sphingomonadaceae</taxon>
        <taxon>Sphingopyxis</taxon>
    </lineage>
</organism>
<dbReference type="OrthoDB" id="3741at2"/>
<dbReference type="InterPro" id="IPR021139">
    <property type="entry name" value="NYN"/>
</dbReference>
<protein>
    <submittedName>
        <fullName evidence="2">Uncharacterized conserved protein, LabA/DUF88 family</fullName>
    </submittedName>
</protein>
<gene>
    <name evidence="2" type="ORF">SAMN06295955_110110</name>
</gene>
<sequence>MTDQLPLIRAVAFFDGQNLFHSAKQAFGYTWPNFNPKLLAARVCADHGWQLQQTRFYTGVPDAADKPFWNHFWNAKAAQMGREGVYVFTRPLRYRNKIVRLPDGTEHSFLDGDEKGIDVRISLDVIRLALKREFDVAILFCRDQDLTEVADEIRLIAKEQDRWIKVASAFPHSPAFRVRGIDKTDWIKLDRQLYDQCLDKRDYRPKSAP</sequence>
<keyword evidence="3" id="KW-1185">Reference proteome</keyword>
<accession>A0A239JKR2</accession>
<dbReference type="Pfam" id="PF01936">
    <property type="entry name" value="NYN"/>
    <property type="match status" value="1"/>
</dbReference>
<evidence type="ECO:0000313" key="3">
    <source>
        <dbReference type="Proteomes" id="UP000198339"/>
    </source>
</evidence>
<dbReference type="AlphaFoldDB" id="A0A239JKR2"/>
<dbReference type="Proteomes" id="UP000198339">
    <property type="component" value="Unassembled WGS sequence"/>
</dbReference>
<dbReference type="GO" id="GO:0004540">
    <property type="term" value="F:RNA nuclease activity"/>
    <property type="evidence" value="ECO:0007669"/>
    <property type="project" value="InterPro"/>
</dbReference>
<feature type="domain" description="NYN" evidence="1">
    <location>
        <begin position="12"/>
        <end position="154"/>
    </location>
</feature>
<dbReference type="Gene3D" id="3.40.50.1010">
    <property type="entry name" value="5'-nuclease"/>
    <property type="match status" value="1"/>
</dbReference>
<proteinExistence type="predicted"/>
<dbReference type="EMBL" id="FZPA01000010">
    <property type="protein sequence ID" value="SNT05903.1"/>
    <property type="molecule type" value="Genomic_DNA"/>
</dbReference>
<evidence type="ECO:0000259" key="1">
    <source>
        <dbReference type="Pfam" id="PF01936"/>
    </source>
</evidence>
<evidence type="ECO:0000313" key="2">
    <source>
        <dbReference type="EMBL" id="SNT05903.1"/>
    </source>
</evidence>
<reference evidence="2 3" key="1">
    <citation type="submission" date="2017-06" db="EMBL/GenBank/DDBJ databases">
        <authorList>
            <person name="Kim H.J."/>
            <person name="Triplett B.A."/>
        </authorList>
    </citation>
    <scope>NUCLEOTIDE SEQUENCE [LARGE SCALE GENOMIC DNA]</scope>
    <source>
        <strain evidence="2 3">DS15</strain>
    </source>
</reference>